<dbReference type="InterPro" id="IPR046347">
    <property type="entry name" value="bZIP_sf"/>
</dbReference>
<feature type="compositionally biased region" description="Polar residues" evidence="1">
    <location>
        <begin position="129"/>
        <end position="147"/>
    </location>
</feature>
<evidence type="ECO:0000256" key="1">
    <source>
        <dbReference type="SAM" id="MobiDB-lite"/>
    </source>
</evidence>
<proteinExistence type="predicted"/>
<dbReference type="PROSITE" id="PS00036">
    <property type="entry name" value="BZIP_BASIC"/>
    <property type="match status" value="1"/>
</dbReference>
<dbReference type="GO" id="GO:0003700">
    <property type="term" value="F:DNA-binding transcription factor activity"/>
    <property type="evidence" value="ECO:0007669"/>
    <property type="project" value="InterPro"/>
</dbReference>
<feature type="domain" description="BZIP" evidence="2">
    <location>
        <begin position="262"/>
        <end position="276"/>
    </location>
</feature>
<name>A0A5J4Z7H8_PORPP</name>
<comment type="caution">
    <text evidence="3">The sequence shown here is derived from an EMBL/GenBank/DDBJ whole genome shotgun (WGS) entry which is preliminary data.</text>
</comment>
<dbReference type="EMBL" id="VRMN01000001">
    <property type="protein sequence ID" value="KAA8499295.1"/>
    <property type="molecule type" value="Genomic_DNA"/>
</dbReference>
<evidence type="ECO:0000313" key="4">
    <source>
        <dbReference type="Proteomes" id="UP000324585"/>
    </source>
</evidence>
<organism evidence="3 4">
    <name type="scientific">Porphyridium purpureum</name>
    <name type="common">Red alga</name>
    <name type="synonym">Porphyridium cruentum</name>
    <dbReference type="NCBI Taxonomy" id="35688"/>
    <lineage>
        <taxon>Eukaryota</taxon>
        <taxon>Rhodophyta</taxon>
        <taxon>Bangiophyceae</taxon>
        <taxon>Porphyridiales</taxon>
        <taxon>Porphyridiaceae</taxon>
        <taxon>Porphyridium</taxon>
    </lineage>
</organism>
<dbReference type="SUPFAM" id="SSF57959">
    <property type="entry name" value="Leucine zipper domain"/>
    <property type="match status" value="1"/>
</dbReference>
<evidence type="ECO:0000313" key="3">
    <source>
        <dbReference type="EMBL" id="KAA8499295.1"/>
    </source>
</evidence>
<protein>
    <recommendedName>
        <fullName evidence="2">BZIP domain-containing protein</fullName>
    </recommendedName>
</protein>
<feature type="compositionally biased region" description="Acidic residues" evidence="1">
    <location>
        <begin position="360"/>
        <end position="371"/>
    </location>
</feature>
<feature type="compositionally biased region" description="Low complexity" evidence="1">
    <location>
        <begin position="31"/>
        <end position="44"/>
    </location>
</feature>
<sequence length="371" mass="39831">MSERNSKKSKRSQEQSSGSGARLDHQDKHSSSQPPSGQPQRASSHQATASVEFVQPANRSNYAVRASQDERHSHALHGGAPASSPRIMNLQEDARQLYGSAMMGGASGAAAQHPHKGGGYQIHGAYHGSTPQDPSAQAGAQIQNANSPAFLPNLSMRDGPYLLPPRSMLSHATGPGGPPRAPTMLSPLDAHAQMQASNGLLYHAGSQPHHVISAMDLQHAALLQASMGLPNMTGGGAAGFEGALARAPGQAVRSSEEDLALRRLRNRHSAHRVRQRQKWRNQVLYYALGALIQQNEYFRRLTEGATLDARHSVAPIDMLRAAGVPARELEMLLSRSLTQLRRGVPADLDDGDQTHGDLPDPSEEQDLYDDA</sequence>
<keyword evidence="4" id="KW-1185">Reference proteome</keyword>
<dbReference type="CDD" id="cd14686">
    <property type="entry name" value="bZIP"/>
    <property type="match status" value="1"/>
</dbReference>
<dbReference type="AlphaFoldDB" id="A0A5J4Z7H8"/>
<dbReference type="InterPro" id="IPR004827">
    <property type="entry name" value="bZIP"/>
</dbReference>
<gene>
    <name evidence="3" type="ORF">FVE85_6880</name>
</gene>
<feature type="region of interest" description="Disordered" evidence="1">
    <location>
        <begin position="343"/>
        <end position="371"/>
    </location>
</feature>
<accession>A0A5J4Z7H8</accession>
<dbReference type="Proteomes" id="UP000324585">
    <property type="component" value="Unassembled WGS sequence"/>
</dbReference>
<evidence type="ECO:0000259" key="2">
    <source>
        <dbReference type="PROSITE" id="PS00036"/>
    </source>
</evidence>
<feature type="region of interest" description="Disordered" evidence="1">
    <location>
        <begin position="1"/>
        <end position="87"/>
    </location>
</feature>
<reference evidence="4" key="1">
    <citation type="journal article" date="2019" name="Nat. Commun.">
        <title>Expansion of phycobilisome linker gene families in mesophilic red algae.</title>
        <authorList>
            <person name="Lee J."/>
            <person name="Kim D."/>
            <person name="Bhattacharya D."/>
            <person name="Yoon H.S."/>
        </authorList>
    </citation>
    <scope>NUCLEOTIDE SEQUENCE [LARGE SCALE GENOMIC DNA]</scope>
    <source>
        <strain evidence="4">CCMP 1328</strain>
    </source>
</reference>
<feature type="region of interest" description="Disordered" evidence="1">
    <location>
        <begin position="106"/>
        <end position="182"/>
    </location>
</feature>